<dbReference type="InterPro" id="IPR029063">
    <property type="entry name" value="SAM-dependent_MTases_sf"/>
</dbReference>
<organism evidence="2 3">
    <name type="scientific">Pseudaminobacter soli</name>
    <name type="common">ex Li et al. 2025</name>
    <dbReference type="NCBI Taxonomy" id="1295366"/>
    <lineage>
        <taxon>Bacteria</taxon>
        <taxon>Pseudomonadati</taxon>
        <taxon>Pseudomonadota</taxon>
        <taxon>Alphaproteobacteria</taxon>
        <taxon>Hyphomicrobiales</taxon>
        <taxon>Phyllobacteriaceae</taxon>
        <taxon>Pseudaminobacter</taxon>
    </lineage>
</organism>
<keyword evidence="3" id="KW-1185">Reference proteome</keyword>
<name>A0A2P7SHU2_9HYPH</name>
<proteinExistence type="predicted"/>
<keyword evidence="2" id="KW-0489">Methyltransferase</keyword>
<accession>A0A2P7SHU2</accession>
<dbReference type="GO" id="GO:0032259">
    <property type="term" value="P:methylation"/>
    <property type="evidence" value="ECO:0007669"/>
    <property type="project" value="UniProtKB-KW"/>
</dbReference>
<dbReference type="Gene3D" id="3.40.50.150">
    <property type="entry name" value="Vaccinia Virus protein VP39"/>
    <property type="match status" value="1"/>
</dbReference>
<sequence length="273" mass="30379">MDEFTEANQRNWNNRAELHSTDTTGSYRIAEVLAGGSSLHALEAGEIGDIRGKDIVHLQCHIGLDTLSLKHLGAKSVTGLDFSSKAIAAARDFAVRAGTEARFVEASVYDAPQALGDTYDMVFVTWGAINWLDDIYRWARVVAALLRPGGRLYLLEGHPQLNQLEASDGAFRVHYGWRTPKDSPLTWDNSQTYTGDERQLTDTRHYEWVHPLSDIVNALIKAGLNIDFLNEHEIVVWRAFPDLVELGGNQFALPDSYPKFPLSFSIGATKPPK</sequence>
<evidence type="ECO:0000259" key="1">
    <source>
        <dbReference type="Pfam" id="PF08242"/>
    </source>
</evidence>
<dbReference type="EMBL" id="PXYL01000003">
    <property type="protein sequence ID" value="PSJ62037.1"/>
    <property type="molecule type" value="Genomic_DNA"/>
</dbReference>
<dbReference type="RefSeq" id="WP_106723214.1">
    <property type="nucleotide sequence ID" value="NZ_PXYL01000003.1"/>
</dbReference>
<dbReference type="CDD" id="cd02440">
    <property type="entry name" value="AdoMet_MTases"/>
    <property type="match status" value="1"/>
</dbReference>
<dbReference type="GO" id="GO:0008168">
    <property type="term" value="F:methyltransferase activity"/>
    <property type="evidence" value="ECO:0007669"/>
    <property type="project" value="UniProtKB-KW"/>
</dbReference>
<comment type="caution">
    <text evidence="2">The sequence shown here is derived from an EMBL/GenBank/DDBJ whole genome shotgun (WGS) entry which is preliminary data.</text>
</comment>
<gene>
    <name evidence="2" type="ORF">C7I85_06805</name>
</gene>
<dbReference type="InterPro" id="IPR013217">
    <property type="entry name" value="Methyltransf_12"/>
</dbReference>
<reference evidence="2 3" key="1">
    <citation type="submission" date="2018-03" db="EMBL/GenBank/DDBJ databases">
        <title>The draft genome of Mesorhizobium soli JCM 19897.</title>
        <authorList>
            <person name="Li L."/>
            <person name="Liu L."/>
            <person name="Liang L."/>
            <person name="Wang T."/>
            <person name="Zhang X."/>
        </authorList>
    </citation>
    <scope>NUCLEOTIDE SEQUENCE [LARGE SCALE GENOMIC DNA]</scope>
    <source>
        <strain evidence="2 3">JCM 19897</strain>
    </source>
</reference>
<dbReference type="Proteomes" id="UP000240653">
    <property type="component" value="Unassembled WGS sequence"/>
</dbReference>
<keyword evidence="2" id="KW-0808">Transferase</keyword>
<feature type="domain" description="Methyltransferase type 12" evidence="1">
    <location>
        <begin position="58"/>
        <end position="152"/>
    </location>
</feature>
<dbReference type="AlphaFoldDB" id="A0A2P7SHU2"/>
<dbReference type="SUPFAM" id="SSF53335">
    <property type="entry name" value="S-adenosyl-L-methionine-dependent methyltransferases"/>
    <property type="match status" value="1"/>
</dbReference>
<evidence type="ECO:0000313" key="2">
    <source>
        <dbReference type="EMBL" id="PSJ62037.1"/>
    </source>
</evidence>
<dbReference type="OrthoDB" id="8385759at2"/>
<protein>
    <submittedName>
        <fullName evidence="2">Class I SAM-dependent methyltransferase</fullName>
    </submittedName>
</protein>
<dbReference type="Pfam" id="PF08242">
    <property type="entry name" value="Methyltransf_12"/>
    <property type="match status" value="1"/>
</dbReference>
<evidence type="ECO:0000313" key="3">
    <source>
        <dbReference type="Proteomes" id="UP000240653"/>
    </source>
</evidence>